<keyword evidence="6 8" id="KW-0472">Membrane</keyword>
<dbReference type="Proteomes" id="UP001301012">
    <property type="component" value="Unassembled WGS sequence"/>
</dbReference>
<evidence type="ECO:0000259" key="9">
    <source>
        <dbReference type="PROSITE" id="PS51202"/>
    </source>
</evidence>
<evidence type="ECO:0000256" key="4">
    <source>
        <dbReference type="ARBA" id="ARBA00022989"/>
    </source>
</evidence>
<feature type="transmembrane region" description="Helical" evidence="8">
    <location>
        <begin position="334"/>
        <end position="357"/>
    </location>
</feature>
<dbReference type="EMBL" id="JASKYM010000010">
    <property type="protein sequence ID" value="MDK2564733.1"/>
    <property type="molecule type" value="Genomic_DNA"/>
</dbReference>
<dbReference type="Gene3D" id="1.10.3080.10">
    <property type="entry name" value="Clc chloride channel"/>
    <property type="match status" value="1"/>
</dbReference>
<keyword evidence="4 8" id="KW-1133">Transmembrane helix</keyword>
<proteinExistence type="predicted"/>
<comment type="caution">
    <text evidence="10">The sequence shown here is derived from an EMBL/GenBank/DDBJ whole genome shotgun (WGS) entry which is preliminary data.</text>
</comment>
<evidence type="ECO:0000256" key="8">
    <source>
        <dbReference type="SAM" id="Phobius"/>
    </source>
</evidence>
<comment type="subcellular location">
    <subcellularLocation>
        <location evidence="1">Membrane</location>
        <topology evidence="1">Multi-pass membrane protein</topology>
    </subcellularLocation>
</comment>
<sequence>MKNSKERVLKILNGAQNFKYKLVRDSLLVGIVVGLTIVTYRILASKLAQVFMSIYSKGRESLAFIPIIFMLLTAAGYFVSRQVKKEPMISGSGIPQIEGILMRRLKMNWFKILINKFVGGLICLGAGLSVGREGPSVQMGASVGEGIAKKLNRPEDEEKYLITSGASAGLAAAFSAPLSGVMFALEEVHKNFSPLVLLSAMIASLTADFISKQFFGIIPSLHFGNLTPIPLKYYGVLIILGITIGISGVIFNRGILKTQSMFKQSKMSTEVKIIIPFIMAGIIGLVSPILLGGGHELIMSLKESNFTMIMLMIFIVAKFLFTFISFGSGVPGGIFFPLLTLGALVGNVVGVICISYLGVPSSYMMNFVVLAMAGHFAATVKAPITAIILISEMTGSLDHLLALSMVVIISQLTSDMLNSHPIYESLLERLLEKGTHKYEGSSSKKTSLEAVVHMNSKLDGKCIREVCWPNNCLVVTITRGNTEILPKGETEIMAGDYLTVMTDQNSSSETLYKVTELAES</sequence>
<feature type="transmembrane region" description="Helical" evidence="8">
    <location>
        <begin position="363"/>
        <end position="390"/>
    </location>
</feature>
<evidence type="ECO:0000256" key="1">
    <source>
        <dbReference type="ARBA" id="ARBA00004141"/>
    </source>
</evidence>
<dbReference type="RefSeq" id="WP_284133646.1">
    <property type="nucleotide sequence ID" value="NZ_JASKYM010000010.1"/>
</dbReference>
<name>A0ABT7ECT3_9FIRM</name>
<keyword evidence="3 8" id="KW-0812">Transmembrane</keyword>
<evidence type="ECO:0000256" key="7">
    <source>
        <dbReference type="ARBA" id="ARBA00023214"/>
    </source>
</evidence>
<dbReference type="CDD" id="cd01031">
    <property type="entry name" value="EriC"/>
    <property type="match status" value="1"/>
</dbReference>
<dbReference type="SUPFAM" id="SSF81340">
    <property type="entry name" value="Clc chloride channel"/>
    <property type="match status" value="1"/>
</dbReference>
<feature type="transmembrane region" description="Helical" evidence="8">
    <location>
        <begin position="160"/>
        <end position="185"/>
    </location>
</feature>
<dbReference type="Pfam" id="PF02080">
    <property type="entry name" value="TrkA_C"/>
    <property type="match status" value="1"/>
</dbReference>
<feature type="transmembrane region" description="Helical" evidence="8">
    <location>
        <begin position="273"/>
        <end position="294"/>
    </location>
</feature>
<keyword evidence="2" id="KW-0813">Transport</keyword>
<dbReference type="SUPFAM" id="SSF116726">
    <property type="entry name" value="TrkA C-terminal domain-like"/>
    <property type="match status" value="1"/>
</dbReference>
<dbReference type="PANTHER" id="PTHR45711">
    <property type="entry name" value="CHLORIDE CHANNEL PROTEIN"/>
    <property type="match status" value="1"/>
</dbReference>
<accession>A0ABT7ECT3</accession>
<dbReference type="InterPro" id="IPR036721">
    <property type="entry name" value="RCK_C_sf"/>
</dbReference>
<evidence type="ECO:0000256" key="6">
    <source>
        <dbReference type="ARBA" id="ARBA00023136"/>
    </source>
</evidence>
<feature type="transmembrane region" description="Helical" evidence="8">
    <location>
        <begin position="112"/>
        <end position="130"/>
    </location>
</feature>
<evidence type="ECO:0000256" key="5">
    <source>
        <dbReference type="ARBA" id="ARBA00023065"/>
    </source>
</evidence>
<dbReference type="PANTHER" id="PTHR45711:SF6">
    <property type="entry name" value="CHLORIDE CHANNEL PROTEIN"/>
    <property type="match status" value="1"/>
</dbReference>
<keyword evidence="11" id="KW-1185">Reference proteome</keyword>
<feature type="transmembrane region" description="Helical" evidence="8">
    <location>
        <begin position="306"/>
        <end position="327"/>
    </location>
</feature>
<reference evidence="10 11" key="1">
    <citation type="submission" date="2023-05" db="EMBL/GenBank/DDBJ databases">
        <title>Rombocin, a short stable natural nisin variant, displays selective antimicrobial activity against Listeria monocytogenes and employs dual mode of action to kill target bacterial strains.</title>
        <authorList>
            <person name="Wambui J."/>
            <person name="Stephan R."/>
            <person name="Kuipers O.P."/>
        </authorList>
    </citation>
    <scope>NUCLEOTIDE SEQUENCE [LARGE SCALE GENOMIC DNA]</scope>
    <source>
        <strain evidence="10 11">RC002</strain>
    </source>
</reference>
<dbReference type="Pfam" id="PF00654">
    <property type="entry name" value="Voltage_CLC"/>
    <property type="match status" value="1"/>
</dbReference>
<evidence type="ECO:0000313" key="11">
    <source>
        <dbReference type="Proteomes" id="UP001301012"/>
    </source>
</evidence>
<feature type="transmembrane region" description="Helical" evidence="8">
    <location>
        <begin position="192"/>
        <end position="211"/>
    </location>
</feature>
<feature type="transmembrane region" description="Helical" evidence="8">
    <location>
        <begin position="26"/>
        <end position="43"/>
    </location>
</feature>
<dbReference type="PROSITE" id="PS51202">
    <property type="entry name" value="RCK_C"/>
    <property type="match status" value="1"/>
</dbReference>
<gene>
    <name evidence="10" type="ORF">QOZ84_14430</name>
</gene>
<organism evidence="10 11">
    <name type="scientific">Romboutsia sedimentorum</name>
    <dbReference type="NCBI Taxonomy" id="1368474"/>
    <lineage>
        <taxon>Bacteria</taxon>
        <taxon>Bacillati</taxon>
        <taxon>Bacillota</taxon>
        <taxon>Clostridia</taxon>
        <taxon>Peptostreptococcales</taxon>
        <taxon>Peptostreptococcaceae</taxon>
        <taxon>Romboutsia</taxon>
    </lineage>
</organism>
<dbReference type="InterPro" id="IPR006037">
    <property type="entry name" value="RCK_C"/>
</dbReference>
<evidence type="ECO:0000256" key="2">
    <source>
        <dbReference type="ARBA" id="ARBA00022448"/>
    </source>
</evidence>
<feature type="transmembrane region" description="Helical" evidence="8">
    <location>
        <begin position="63"/>
        <end position="80"/>
    </location>
</feature>
<dbReference type="Gene3D" id="3.30.70.1450">
    <property type="entry name" value="Regulator of K+ conductance, C-terminal domain"/>
    <property type="match status" value="1"/>
</dbReference>
<evidence type="ECO:0000313" key="10">
    <source>
        <dbReference type="EMBL" id="MDK2564733.1"/>
    </source>
</evidence>
<feature type="domain" description="RCK C-terminal" evidence="9">
    <location>
        <begin position="435"/>
        <end position="517"/>
    </location>
</feature>
<dbReference type="InterPro" id="IPR001807">
    <property type="entry name" value="ClC"/>
</dbReference>
<dbReference type="InterPro" id="IPR014743">
    <property type="entry name" value="Cl-channel_core"/>
</dbReference>
<feature type="transmembrane region" description="Helical" evidence="8">
    <location>
        <begin position="231"/>
        <end position="252"/>
    </location>
</feature>
<protein>
    <submittedName>
        <fullName evidence="10">ClC family H(+)/Cl(-) exchange transporter</fullName>
    </submittedName>
</protein>
<keyword evidence="5" id="KW-0406">Ion transport</keyword>
<keyword evidence="7" id="KW-0868">Chloride</keyword>
<dbReference type="PRINTS" id="PR00762">
    <property type="entry name" value="CLCHANNEL"/>
</dbReference>
<evidence type="ECO:0000256" key="3">
    <source>
        <dbReference type="ARBA" id="ARBA00022692"/>
    </source>
</evidence>